<name>A0ABS4R6Z0_9HYPH</name>
<comment type="caution">
    <text evidence="1">The sequence shown here is derived from an EMBL/GenBank/DDBJ whole genome shotgun (WGS) entry which is preliminary data.</text>
</comment>
<accession>A0ABS4R6Z0</accession>
<proteinExistence type="predicted"/>
<organism evidence="1 2">
    <name type="scientific">Sinorhizobium kostiense</name>
    <dbReference type="NCBI Taxonomy" id="76747"/>
    <lineage>
        <taxon>Bacteria</taxon>
        <taxon>Pseudomonadati</taxon>
        <taxon>Pseudomonadota</taxon>
        <taxon>Alphaproteobacteria</taxon>
        <taxon>Hyphomicrobiales</taxon>
        <taxon>Rhizobiaceae</taxon>
        <taxon>Sinorhizobium/Ensifer group</taxon>
        <taxon>Sinorhizobium</taxon>
    </lineage>
</organism>
<sequence length="425" mass="47222">MAKRKKGKRETDPPRYYAVVEDKIEALEGRNHSRSVLLLDGVDADRFESDDAAIDDPSALSLVRAMTTEHVWEDRHQLGNLAKGDWVEILLDDGGHAPMAWEMRADEEYRRRPKRSVRRIRRLGRAVEGGSGPVDHFDLVAGLHAQSNRARGRHRTIAFQSLSDRLNANPGGKQGPNLADEICIRIIDVGQASAALILRGDTPLALFDAGAPIWFNKGSVALGFKPPYLGDGFIFLSHWDFDHFDMGRRHTAWHTREWYAPDQTVSPNTAFFQKKLGPYLTFVDGPLSVGGFRFERGTSPDPLDRNGTGYQLRYEYDGDAVLLTGDTDYAHIEGSMKTGLTHLCIPHHGGRGTAPPAPVGGKGRSVVSYGLPNAYRHPHVPQIKAHEDVGWSVLPTVPGIRPRGDRQLYPTPTVRIRRRSRAVTG</sequence>
<evidence type="ECO:0000313" key="2">
    <source>
        <dbReference type="Proteomes" id="UP000730739"/>
    </source>
</evidence>
<dbReference type="InterPro" id="IPR036866">
    <property type="entry name" value="RibonucZ/Hydroxyglut_hydro"/>
</dbReference>
<dbReference type="Proteomes" id="UP000730739">
    <property type="component" value="Unassembled WGS sequence"/>
</dbReference>
<dbReference type="Gene3D" id="3.60.15.10">
    <property type="entry name" value="Ribonuclease Z/Hydroxyacylglutathione hydrolase-like"/>
    <property type="match status" value="1"/>
</dbReference>
<dbReference type="RefSeq" id="WP_209605912.1">
    <property type="nucleotide sequence ID" value="NZ_JAGILA010000009.1"/>
</dbReference>
<dbReference type="EMBL" id="JAGILA010000009">
    <property type="protein sequence ID" value="MBP2238672.1"/>
    <property type="molecule type" value="Genomic_DNA"/>
</dbReference>
<gene>
    <name evidence="1" type="ORF">J2Z31_005213</name>
</gene>
<dbReference type="SUPFAM" id="SSF56281">
    <property type="entry name" value="Metallo-hydrolase/oxidoreductase"/>
    <property type="match status" value="1"/>
</dbReference>
<protein>
    <submittedName>
        <fullName evidence="1">Uncharacterized protein</fullName>
    </submittedName>
</protein>
<evidence type="ECO:0000313" key="1">
    <source>
        <dbReference type="EMBL" id="MBP2238672.1"/>
    </source>
</evidence>
<reference evidence="1 2" key="1">
    <citation type="submission" date="2021-03" db="EMBL/GenBank/DDBJ databases">
        <title>Genomic Encyclopedia of Type Strains, Phase IV (KMG-IV): sequencing the most valuable type-strain genomes for metagenomic binning, comparative biology and taxonomic classification.</title>
        <authorList>
            <person name="Goeker M."/>
        </authorList>
    </citation>
    <scope>NUCLEOTIDE SEQUENCE [LARGE SCALE GENOMIC DNA]</scope>
    <source>
        <strain evidence="1 2">DSM 13372</strain>
    </source>
</reference>
<keyword evidence="2" id="KW-1185">Reference proteome</keyword>